<dbReference type="PANTHER" id="PTHR30591:SF1">
    <property type="entry name" value="RECBCD ENZYME SUBUNIT RECC"/>
    <property type="match status" value="1"/>
</dbReference>
<keyword evidence="6" id="KW-0269">Exonuclease</keyword>
<dbReference type="GO" id="GO:0003677">
    <property type="term" value="F:DNA binding"/>
    <property type="evidence" value="ECO:0007669"/>
    <property type="project" value="UniProtKB-KW"/>
</dbReference>
<evidence type="ECO:0000256" key="9">
    <source>
        <dbReference type="ARBA" id="ARBA00023204"/>
    </source>
</evidence>
<keyword evidence="1" id="KW-0540">Nuclease</keyword>
<keyword evidence="2" id="KW-0547">Nucleotide-binding</keyword>
<evidence type="ECO:0000256" key="2">
    <source>
        <dbReference type="ARBA" id="ARBA00022741"/>
    </source>
</evidence>
<dbReference type="GO" id="GO:0005524">
    <property type="term" value="F:ATP binding"/>
    <property type="evidence" value="ECO:0007669"/>
    <property type="project" value="UniProtKB-KW"/>
</dbReference>
<keyword evidence="5" id="KW-0347">Helicase</keyword>
<dbReference type="InterPro" id="IPR013986">
    <property type="entry name" value="DExx_box_DNA_helicase_dom_sf"/>
</dbReference>
<evidence type="ECO:0000256" key="4">
    <source>
        <dbReference type="ARBA" id="ARBA00022801"/>
    </source>
</evidence>
<accession>A0A2W6AU54</accession>
<dbReference type="GO" id="GO:0009338">
    <property type="term" value="C:exodeoxyribonuclease V complex"/>
    <property type="evidence" value="ECO:0007669"/>
    <property type="project" value="InterPro"/>
</dbReference>
<evidence type="ECO:0000256" key="8">
    <source>
        <dbReference type="ARBA" id="ARBA00023125"/>
    </source>
</evidence>
<dbReference type="Gene3D" id="3.40.50.300">
    <property type="entry name" value="P-loop containing nucleotide triphosphate hydrolases"/>
    <property type="match status" value="2"/>
</dbReference>
<dbReference type="SUPFAM" id="SSF52540">
    <property type="entry name" value="P-loop containing nucleoside triphosphate hydrolases"/>
    <property type="match status" value="2"/>
</dbReference>
<dbReference type="Gene3D" id="1.10.10.160">
    <property type="match status" value="1"/>
</dbReference>
<reference evidence="10 11" key="1">
    <citation type="journal article" date="2017" name="Nature">
        <title>Atmospheric trace gases support primary production in Antarctic desert surface soil.</title>
        <authorList>
            <person name="Ji M."/>
            <person name="Greening C."/>
            <person name="Vanwonterghem I."/>
            <person name="Carere C.R."/>
            <person name="Bay S.K."/>
            <person name="Steen J.A."/>
            <person name="Montgomery K."/>
            <person name="Lines T."/>
            <person name="Beardall J."/>
            <person name="van Dorst J."/>
            <person name="Snape I."/>
            <person name="Stott M.B."/>
            <person name="Hugenholtz P."/>
            <person name="Ferrari B.C."/>
        </authorList>
    </citation>
    <scope>NUCLEOTIDE SEQUENCE [LARGE SCALE GENOMIC DNA]</scope>
    <source>
        <strain evidence="10">RRmetagenome_bin12</strain>
    </source>
</reference>
<gene>
    <name evidence="10" type="primary">recC</name>
    <name evidence="10" type="ORF">DLM65_05925</name>
</gene>
<dbReference type="InterPro" id="IPR006697">
    <property type="entry name" value="RecC"/>
</dbReference>
<evidence type="ECO:0000256" key="3">
    <source>
        <dbReference type="ARBA" id="ARBA00022763"/>
    </source>
</evidence>
<dbReference type="InterPro" id="IPR027417">
    <property type="entry name" value="P-loop_NTPase"/>
</dbReference>
<dbReference type="GO" id="GO:0008854">
    <property type="term" value="F:exodeoxyribonuclease V activity"/>
    <property type="evidence" value="ECO:0007669"/>
    <property type="project" value="InterPro"/>
</dbReference>
<keyword evidence="9" id="KW-0234">DNA repair</keyword>
<dbReference type="PANTHER" id="PTHR30591">
    <property type="entry name" value="RECBCD ENZYME SUBUNIT RECC"/>
    <property type="match status" value="1"/>
</dbReference>
<keyword evidence="8" id="KW-0238">DNA-binding</keyword>
<feature type="non-terminal residue" evidence="10">
    <location>
        <position position="684"/>
    </location>
</feature>
<sequence length="684" mass="74356">PTRGVERWLTQTLSATLGTSPGRADGVCANVEFPFPGAMVSEATTAAVGIRPADDPWAPRRAVWPLLEVVDANLGEPWLAMLAAHIAGRGEDPEQARRARRFSAVRHLADLLDRYSVHRPAMVRSWSEGEETDGDGAALPEDLAWQARLWRQLRDRLGVASPAERMGRACELLRASPELADLPERLSLFGLTRLPSTYLDVLAALGVHRDVHLWLLHPSAALWDALAAGPAPGRLPRRREDSTADRAANPLLASWGRDAREMQLVLSAGGAVAGESIGDRNHPDTLLGRIQADIRANQDPPATAFPTSREARPVLAETDRSLQVHSCHGQARQVEVLRDAILHLLAGDPTLEPRDVIVMCPDIDAFAPLIHATFGPGREVAGGRSLHVRLADRSIRQTNPVFAALSQLLALAAGRVSASEILDFAASAPVRRRFRLDDDDLARVGHWVRQAGVRWGLDATGRGRYQLQRVEAGTWRSGLDRILLGVAMAEDDLRLFGGVLPLDDVDSSDVELAGVLAELVERVGTTVASFATPSTLSEWVARILAATDTLMDVAGADEWQRRQLGSALEEVLSEGSAAPDALLALTEVRALLTDRLRGQPTRANFRTGHLTMCTLVPMRSVPHRVVCLLGLDDGEFPRRTAVDGDDILERDPHVGDREARSEDRQLLLDALMAATDHLIVTYTG</sequence>
<dbReference type="GO" id="GO:0006281">
    <property type="term" value="P:DNA repair"/>
    <property type="evidence" value="ECO:0007669"/>
    <property type="project" value="UniProtKB-KW"/>
</dbReference>
<evidence type="ECO:0000256" key="6">
    <source>
        <dbReference type="ARBA" id="ARBA00022839"/>
    </source>
</evidence>
<keyword evidence="7" id="KW-0067">ATP-binding</keyword>
<keyword evidence="3" id="KW-0227">DNA damage</keyword>
<dbReference type="GO" id="GO:0006310">
    <property type="term" value="P:DNA recombination"/>
    <property type="evidence" value="ECO:0007669"/>
    <property type="project" value="TreeGrafter"/>
</dbReference>
<dbReference type="NCBIfam" id="TIGR01450">
    <property type="entry name" value="recC"/>
    <property type="match status" value="1"/>
</dbReference>
<evidence type="ECO:0000256" key="7">
    <source>
        <dbReference type="ARBA" id="ARBA00022840"/>
    </source>
</evidence>
<organism evidence="10 11">
    <name type="scientific">Candidatus Aeolococcus gillhamiae</name>
    <dbReference type="NCBI Taxonomy" id="3127015"/>
    <lineage>
        <taxon>Bacteria</taxon>
        <taxon>Bacillati</taxon>
        <taxon>Candidatus Dormiibacterota</taxon>
        <taxon>Candidatus Dormibacteria</taxon>
        <taxon>Candidatus Aeolococcales</taxon>
        <taxon>Candidatus Aeolococcaceae</taxon>
        <taxon>Candidatus Aeolococcus</taxon>
    </lineage>
</organism>
<proteinExistence type="predicted"/>
<comment type="caution">
    <text evidence="10">The sequence shown here is derived from an EMBL/GenBank/DDBJ whole genome shotgun (WGS) entry which is preliminary data.</text>
</comment>
<name>A0A2W6AU54_9BACT</name>
<keyword evidence="4" id="KW-0378">Hydrolase</keyword>
<dbReference type="Proteomes" id="UP000248724">
    <property type="component" value="Unassembled WGS sequence"/>
</dbReference>
<evidence type="ECO:0000256" key="1">
    <source>
        <dbReference type="ARBA" id="ARBA00022722"/>
    </source>
</evidence>
<evidence type="ECO:0000313" key="10">
    <source>
        <dbReference type="EMBL" id="PZR81401.1"/>
    </source>
</evidence>
<protein>
    <submittedName>
        <fullName evidence="10">Exodeoxyribonuclease V subunit gamma</fullName>
    </submittedName>
</protein>
<evidence type="ECO:0000256" key="5">
    <source>
        <dbReference type="ARBA" id="ARBA00022806"/>
    </source>
</evidence>
<dbReference type="Gene3D" id="3.40.50.10930">
    <property type="match status" value="1"/>
</dbReference>
<feature type="non-terminal residue" evidence="10">
    <location>
        <position position="1"/>
    </location>
</feature>
<dbReference type="GO" id="GO:0004386">
    <property type="term" value="F:helicase activity"/>
    <property type="evidence" value="ECO:0007669"/>
    <property type="project" value="UniProtKB-KW"/>
</dbReference>
<dbReference type="Pfam" id="PF04257">
    <property type="entry name" value="Exonuc_V_gamma"/>
    <property type="match status" value="1"/>
</dbReference>
<dbReference type="AlphaFoldDB" id="A0A2W6AU54"/>
<dbReference type="EMBL" id="QHBU01000113">
    <property type="protein sequence ID" value="PZR81401.1"/>
    <property type="molecule type" value="Genomic_DNA"/>
</dbReference>
<evidence type="ECO:0000313" key="11">
    <source>
        <dbReference type="Proteomes" id="UP000248724"/>
    </source>
</evidence>